<dbReference type="PRINTS" id="PR00081">
    <property type="entry name" value="GDHRDH"/>
</dbReference>
<sequence length="268" mass="28583">MFDVKDRIAVITGGYGVLGSSMARCLARQGAKIVILGRQAEKGEKLVEELKALGTEAYFGKADVLNKAEVERVCAAVVQLWGRVDILINAAGGNKTGATIAPGQTILDMDIDAYQQVFDLNLKGTVIPTLVFGAQMARQKKGSIINISSMTAQSVVTRVVGYSSAKAGIDNFTKWVAVEFARKFGEGIRVNAIAPGFFITEQNRTLMTQPDGSYSERAKDVIRATPFGRLGKAEELNGAVVFLASDDSSFMTGTILPVDGGFSIFSGV</sequence>
<dbReference type="GO" id="GO:0016616">
    <property type="term" value="F:oxidoreductase activity, acting on the CH-OH group of donors, NAD or NADP as acceptor"/>
    <property type="evidence" value="ECO:0007669"/>
    <property type="project" value="UniProtKB-ARBA"/>
</dbReference>
<dbReference type="FunFam" id="3.40.50.720:FF:000240">
    <property type="entry name" value="SDR family oxidoreductase"/>
    <property type="match status" value="1"/>
</dbReference>
<dbReference type="InterPro" id="IPR036291">
    <property type="entry name" value="NAD(P)-bd_dom_sf"/>
</dbReference>
<dbReference type="InterPro" id="IPR002347">
    <property type="entry name" value="SDR_fam"/>
</dbReference>
<dbReference type="eggNOG" id="COG1028">
    <property type="taxonomic scope" value="Bacteria"/>
</dbReference>
<accession>H1DH64</accession>
<name>H1DH64_9BACT</name>
<reference evidence="3 4" key="1">
    <citation type="submission" date="2012-01" db="EMBL/GenBank/DDBJ databases">
        <title>The Genome Sequence of Odoribacter laneus YIT 12061.</title>
        <authorList>
            <consortium name="The Broad Institute Genome Sequencing Platform"/>
            <person name="Earl A."/>
            <person name="Ward D."/>
            <person name="Feldgarden M."/>
            <person name="Gevers D."/>
            <person name="Morotomi M."/>
            <person name="Young S.K."/>
            <person name="Zeng Q."/>
            <person name="Gargeya S."/>
            <person name="Fitzgerald M."/>
            <person name="Haas B."/>
            <person name="Abouelleil A."/>
            <person name="Alvarado L."/>
            <person name="Arachchi H.M."/>
            <person name="Berlin A."/>
            <person name="Chapman S.B."/>
            <person name="Gearin G."/>
            <person name="Goldberg J."/>
            <person name="Griggs A."/>
            <person name="Gujja S."/>
            <person name="Hansen M."/>
            <person name="Heiman D."/>
            <person name="Howarth C."/>
            <person name="Larimer J."/>
            <person name="Lui A."/>
            <person name="MacDonald P.J.P."/>
            <person name="McCowen C."/>
            <person name="Montmayeur A."/>
            <person name="Murphy C."/>
            <person name="Neiman D."/>
            <person name="Pearson M."/>
            <person name="Priest M."/>
            <person name="Roberts A."/>
            <person name="Saif S."/>
            <person name="Shea T."/>
            <person name="Sisk P."/>
            <person name="Stolte C."/>
            <person name="Sykes S."/>
            <person name="Wortman J."/>
            <person name="Nusbaum C."/>
            <person name="Birren B."/>
        </authorList>
    </citation>
    <scope>NUCLEOTIDE SEQUENCE [LARGE SCALE GENOMIC DNA]</scope>
    <source>
        <strain evidence="3 4">YIT 12061</strain>
    </source>
</reference>
<protein>
    <recommendedName>
        <fullName evidence="5">D-mannonate oxidoreductase</fullName>
    </recommendedName>
</protein>
<dbReference type="PRINTS" id="PR00080">
    <property type="entry name" value="SDRFAMILY"/>
</dbReference>
<dbReference type="Gene3D" id="3.40.50.720">
    <property type="entry name" value="NAD(P)-binding Rossmann-like Domain"/>
    <property type="match status" value="1"/>
</dbReference>
<dbReference type="Proteomes" id="UP000004892">
    <property type="component" value="Unassembled WGS sequence"/>
</dbReference>
<dbReference type="EMBL" id="ADMC01000022">
    <property type="protein sequence ID" value="EHP47747.1"/>
    <property type="molecule type" value="Genomic_DNA"/>
</dbReference>
<gene>
    <name evidence="3" type="ORF">HMPREF9449_01600</name>
</gene>
<dbReference type="Pfam" id="PF13561">
    <property type="entry name" value="adh_short_C2"/>
    <property type="match status" value="1"/>
</dbReference>
<dbReference type="PATRIC" id="fig|742817.3.peg.1707"/>
<dbReference type="GeneID" id="98069167"/>
<dbReference type="HOGENOM" id="CLU_010194_1_1_10"/>
<evidence type="ECO:0000256" key="1">
    <source>
        <dbReference type="ARBA" id="ARBA00006484"/>
    </source>
</evidence>
<organism evidence="3 4">
    <name type="scientific">Odoribacter laneus YIT 12061</name>
    <dbReference type="NCBI Taxonomy" id="742817"/>
    <lineage>
        <taxon>Bacteria</taxon>
        <taxon>Pseudomonadati</taxon>
        <taxon>Bacteroidota</taxon>
        <taxon>Bacteroidia</taxon>
        <taxon>Bacteroidales</taxon>
        <taxon>Odoribacteraceae</taxon>
        <taxon>Odoribacter</taxon>
    </lineage>
</organism>
<comment type="similarity">
    <text evidence="1">Belongs to the short-chain dehydrogenases/reductases (SDR) family.</text>
</comment>
<keyword evidence="4" id="KW-1185">Reference proteome</keyword>
<evidence type="ECO:0000313" key="4">
    <source>
        <dbReference type="Proteomes" id="UP000004892"/>
    </source>
</evidence>
<dbReference type="AlphaFoldDB" id="H1DH64"/>
<evidence type="ECO:0008006" key="5">
    <source>
        <dbReference type="Google" id="ProtNLM"/>
    </source>
</evidence>
<dbReference type="RefSeq" id="WP_009136748.1">
    <property type="nucleotide sequence ID" value="NZ_JH594596.1"/>
</dbReference>
<proteinExistence type="inferred from homology"/>
<dbReference type="PANTHER" id="PTHR42760">
    <property type="entry name" value="SHORT-CHAIN DEHYDROGENASES/REDUCTASES FAMILY MEMBER"/>
    <property type="match status" value="1"/>
</dbReference>
<dbReference type="NCBIfam" id="NF006132">
    <property type="entry name" value="PRK08277.1"/>
    <property type="match status" value="1"/>
</dbReference>
<dbReference type="InterPro" id="IPR020904">
    <property type="entry name" value="Sc_DH/Rdtase_CS"/>
</dbReference>
<dbReference type="GO" id="GO:0005975">
    <property type="term" value="P:carbohydrate metabolic process"/>
    <property type="evidence" value="ECO:0007669"/>
    <property type="project" value="UniProtKB-ARBA"/>
</dbReference>
<keyword evidence="2" id="KW-0560">Oxidoreductase</keyword>
<evidence type="ECO:0000313" key="3">
    <source>
        <dbReference type="EMBL" id="EHP47747.1"/>
    </source>
</evidence>
<dbReference type="PANTHER" id="PTHR42760:SF115">
    <property type="entry name" value="3-OXOACYL-[ACYL-CARRIER-PROTEIN] REDUCTASE FABG"/>
    <property type="match status" value="1"/>
</dbReference>
<dbReference type="SUPFAM" id="SSF51735">
    <property type="entry name" value="NAD(P)-binding Rossmann-fold domains"/>
    <property type="match status" value="1"/>
</dbReference>
<dbReference type="PROSITE" id="PS00061">
    <property type="entry name" value="ADH_SHORT"/>
    <property type="match status" value="1"/>
</dbReference>
<dbReference type="STRING" id="742817.HMPREF9449_01600"/>
<comment type="caution">
    <text evidence="3">The sequence shown here is derived from an EMBL/GenBank/DDBJ whole genome shotgun (WGS) entry which is preliminary data.</text>
</comment>
<evidence type="ECO:0000256" key="2">
    <source>
        <dbReference type="ARBA" id="ARBA00023002"/>
    </source>
</evidence>